<dbReference type="EMBL" id="PEMN01000188">
    <property type="protein sequence ID" value="RTI17061.1"/>
    <property type="molecule type" value="Genomic_DNA"/>
</dbReference>
<keyword evidence="3" id="KW-1003">Cell membrane</keyword>
<dbReference type="Gene3D" id="1.10.3720.10">
    <property type="entry name" value="MetI-like"/>
    <property type="match status" value="1"/>
</dbReference>
<dbReference type="InterPro" id="IPR035906">
    <property type="entry name" value="MetI-like_sf"/>
</dbReference>
<evidence type="ECO:0000313" key="11">
    <source>
        <dbReference type="EMBL" id="RTI17061.1"/>
    </source>
</evidence>
<evidence type="ECO:0000313" key="10">
    <source>
        <dbReference type="EMBL" id="RTH27490.1"/>
    </source>
</evidence>
<dbReference type="InterPro" id="IPR000515">
    <property type="entry name" value="MetI-like"/>
</dbReference>
<dbReference type="Proteomes" id="UP000288082">
    <property type="component" value="Unassembled WGS sequence"/>
</dbReference>
<dbReference type="SUPFAM" id="SSF161098">
    <property type="entry name" value="MetI-like"/>
    <property type="match status" value="1"/>
</dbReference>
<proteinExistence type="inferred from homology"/>
<feature type="transmembrane region" description="Helical" evidence="7">
    <location>
        <begin position="301"/>
        <end position="325"/>
    </location>
</feature>
<feature type="transmembrane region" description="Helical" evidence="7">
    <location>
        <begin position="105"/>
        <end position="128"/>
    </location>
</feature>
<evidence type="ECO:0000256" key="5">
    <source>
        <dbReference type="ARBA" id="ARBA00022989"/>
    </source>
</evidence>
<comment type="subcellular location">
    <subcellularLocation>
        <location evidence="1 7">Cell membrane</location>
        <topology evidence="1 7">Multi-pass membrane protein</topology>
    </subcellularLocation>
</comment>
<comment type="caution">
    <text evidence="11">The sequence shown here is derived from an EMBL/GenBank/DDBJ whole genome shotgun (WGS) entry which is preliminary data.</text>
</comment>
<dbReference type="Pfam" id="PF19300">
    <property type="entry name" value="BPD_transp_1_N"/>
    <property type="match status" value="1"/>
</dbReference>
<reference evidence="12 13" key="1">
    <citation type="journal article" date="2019" name="Extremophiles">
        <title>Biogeography of thermophiles and predominance of Thermus scotoductus in domestic water heaters.</title>
        <authorList>
            <person name="Wilpiszeski R.L."/>
            <person name="Zhang Z."/>
            <person name="House C.H."/>
        </authorList>
    </citation>
    <scope>NUCLEOTIDE SEQUENCE [LARGE SCALE GENOMIC DNA]</scope>
    <source>
        <strain evidence="11 13">10_S10</strain>
        <strain evidence="10 12">27_S27</strain>
        <strain evidence="9 14">38_S38</strain>
    </source>
</reference>
<evidence type="ECO:0000313" key="13">
    <source>
        <dbReference type="Proteomes" id="UP000288073"/>
    </source>
</evidence>
<dbReference type="PROSITE" id="PS50928">
    <property type="entry name" value="ABC_TM1"/>
    <property type="match status" value="1"/>
</dbReference>
<evidence type="ECO:0000256" key="1">
    <source>
        <dbReference type="ARBA" id="ARBA00004651"/>
    </source>
</evidence>
<dbReference type="PANTHER" id="PTHR30465">
    <property type="entry name" value="INNER MEMBRANE ABC TRANSPORTER"/>
    <property type="match status" value="1"/>
</dbReference>
<evidence type="ECO:0000256" key="3">
    <source>
        <dbReference type="ARBA" id="ARBA00022475"/>
    </source>
</evidence>
<sequence length="332" mass="37283">MLWEAMTAYILRRILYLIPTFFGATFLAFLIIQLAPGDYLTQLELDPKVTPETIARLRSQFGLDRPIHEQYLLWMHNLLHLNLGYSFAYQAPVLDVIWPRVVNSMVIVVPSTLLLFLVAIPVGVYGALRQYSVGDRVISFLAYIGLAIPNFFLALIFMYLILQVYFRTGVMVFPVSGMTSSGFEQFDSWKKILDIAWHAVIPIIVVTTSDIAGFSRVMRGQMLEVLSQDYIRTARAKGLAERVVVYKHALRNAVIPFVANIGGILPGLISGAGLVEVVMAWPGITPLLLDSLQQQDLYMVAGFLTIGLVLLMVGNLLSDLLLTWVDPRIRYE</sequence>
<evidence type="ECO:0000256" key="4">
    <source>
        <dbReference type="ARBA" id="ARBA00022692"/>
    </source>
</evidence>
<gene>
    <name evidence="11" type="ORF">CSW23_06655</name>
    <name evidence="10" type="ORF">CSW40_02755</name>
    <name evidence="9" type="ORF">CSW50_10725</name>
</gene>
<dbReference type="CDD" id="cd06261">
    <property type="entry name" value="TM_PBP2"/>
    <property type="match status" value="1"/>
</dbReference>
<dbReference type="Proteomes" id="UP000286712">
    <property type="component" value="Unassembled WGS sequence"/>
</dbReference>
<comment type="similarity">
    <text evidence="7">Belongs to the binding-protein-dependent transport system permease family.</text>
</comment>
<feature type="transmembrane region" description="Helical" evidence="7">
    <location>
        <begin position="195"/>
        <end position="214"/>
    </location>
</feature>
<dbReference type="EMBL" id="PELW01000055">
    <property type="protein sequence ID" value="RTH27490.1"/>
    <property type="molecule type" value="Genomic_DNA"/>
</dbReference>
<dbReference type="Proteomes" id="UP000288073">
    <property type="component" value="Unassembled WGS sequence"/>
</dbReference>
<keyword evidence="6 7" id="KW-0472">Membrane</keyword>
<keyword evidence="2 7" id="KW-0813">Transport</keyword>
<protein>
    <submittedName>
        <fullName evidence="11">ABC transporter substrate-binding protein</fullName>
    </submittedName>
</protein>
<dbReference type="GO" id="GO:0005886">
    <property type="term" value="C:plasma membrane"/>
    <property type="evidence" value="ECO:0007669"/>
    <property type="project" value="UniProtKB-SubCell"/>
</dbReference>
<keyword evidence="4 7" id="KW-0812">Transmembrane</keyword>
<evidence type="ECO:0000256" key="7">
    <source>
        <dbReference type="RuleBase" id="RU363032"/>
    </source>
</evidence>
<evidence type="ECO:0000256" key="6">
    <source>
        <dbReference type="ARBA" id="ARBA00023136"/>
    </source>
</evidence>
<accession>A0A430V2R1</accession>
<dbReference type="InterPro" id="IPR045621">
    <property type="entry name" value="BPD_transp_1_N"/>
</dbReference>
<dbReference type="GO" id="GO:0055085">
    <property type="term" value="P:transmembrane transport"/>
    <property type="evidence" value="ECO:0007669"/>
    <property type="project" value="InterPro"/>
</dbReference>
<evidence type="ECO:0000256" key="2">
    <source>
        <dbReference type="ARBA" id="ARBA00022448"/>
    </source>
</evidence>
<name>A0A430V2R1_THESC</name>
<evidence type="ECO:0000259" key="8">
    <source>
        <dbReference type="PROSITE" id="PS50928"/>
    </source>
</evidence>
<dbReference type="AlphaFoldDB" id="A0A430V2R1"/>
<organism evidence="11 13">
    <name type="scientific">Thermus scotoductus</name>
    <dbReference type="NCBI Taxonomy" id="37636"/>
    <lineage>
        <taxon>Bacteria</taxon>
        <taxon>Thermotogati</taxon>
        <taxon>Deinococcota</taxon>
        <taxon>Deinococci</taxon>
        <taxon>Thermales</taxon>
        <taxon>Thermaceae</taxon>
        <taxon>Thermus</taxon>
    </lineage>
</organism>
<feature type="transmembrane region" description="Helical" evidence="7">
    <location>
        <begin position="140"/>
        <end position="166"/>
    </location>
</feature>
<evidence type="ECO:0000313" key="14">
    <source>
        <dbReference type="Proteomes" id="UP000288082"/>
    </source>
</evidence>
<dbReference type="PANTHER" id="PTHR30465:SF0">
    <property type="entry name" value="OLIGOPEPTIDE TRANSPORT SYSTEM PERMEASE PROTEIN APPB"/>
    <property type="match status" value="1"/>
</dbReference>
<feature type="transmembrane region" description="Helical" evidence="7">
    <location>
        <begin position="14"/>
        <end position="35"/>
    </location>
</feature>
<evidence type="ECO:0000313" key="9">
    <source>
        <dbReference type="EMBL" id="RTH00310.1"/>
    </source>
</evidence>
<feature type="transmembrane region" description="Helical" evidence="7">
    <location>
        <begin position="257"/>
        <end position="281"/>
    </location>
</feature>
<evidence type="ECO:0000313" key="12">
    <source>
        <dbReference type="Proteomes" id="UP000286712"/>
    </source>
</evidence>
<dbReference type="EMBL" id="PELM01000441">
    <property type="protein sequence ID" value="RTH00310.1"/>
    <property type="molecule type" value="Genomic_DNA"/>
</dbReference>
<keyword evidence="5 7" id="KW-1133">Transmembrane helix</keyword>
<feature type="domain" description="ABC transmembrane type-1" evidence="8">
    <location>
        <begin position="101"/>
        <end position="322"/>
    </location>
</feature>
<dbReference type="Pfam" id="PF00528">
    <property type="entry name" value="BPD_transp_1"/>
    <property type="match status" value="1"/>
</dbReference>